<dbReference type="GO" id="GO:0005524">
    <property type="term" value="F:ATP binding"/>
    <property type="evidence" value="ECO:0007669"/>
    <property type="project" value="UniProtKB-KW"/>
</dbReference>
<dbReference type="EC" id="2.7.2.4" evidence="2"/>
<gene>
    <name evidence="9" type="ORF">AXG55_12405</name>
</gene>
<evidence type="ECO:0000256" key="6">
    <source>
        <dbReference type="ARBA" id="ARBA00022840"/>
    </source>
</evidence>
<evidence type="ECO:0000256" key="2">
    <source>
        <dbReference type="ARBA" id="ARBA00013059"/>
    </source>
</evidence>
<dbReference type="Proteomes" id="UP000184731">
    <property type="component" value="Chromosome"/>
</dbReference>
<dbReference type="KEGG" id="saqi:AXG55_12405"/>
<keyword evidence="6" id="KW-0067">ATP-binding</keyword>
<evidence type="ECO:0000256" key="7">
    <source>
        <dbReference type="ARBA" id="ARBA00047872"/>
    </source>
</evidence>
<evidence type="ECO:0000259" key="8">
    <source>
        <dbReference type="Pfam" id="PF00696"/>
    </source>
</evidence>
<feature type="domain" description="Aspartate/glutamate/uridylate kinase" evidence="8">
    <location>
        <begin position="7"/>
        <end position="234"/>
    </location>
</feature>
<evidence type="ECO:0000313" key="9">
    <source>
        <dbReference type="EMBL" id="APJ04661.1"/>
    </source>
</evidence>
<keyword evidence="10" id="KW-1185">Reference proteome</keyword>
<dbReference type="Gene3D" id="3.40.1160.10">
    <property type="entry name" value="Acetylglutamate kinase-like"/>
    <property type="match status" value="1"/>
</dbReference>
<evidence type="ECO:0000256" key="3">
    <source>
        <dbReference type="ARBA" id="ARBA00022679"/>
    </source>
</evidence>
<dbReference type="PANTHER" id="PTHR21499">
    <property type="entry name" value="ASPARTATE KINASE"/>
    <property type="match status" value="1"/>
</dbReference>
<organism evidence="9 10">
    <name type="scientific">Silvanigrella aquatica</name>
    <dbReference type="NCBI Taxonomy" id="1915309"/>
    <lineage>
        <taxon>Bacteria</taxon>
        <taxon>Pseudomonadati</taxon>
        <taxon>Bdellovibrionota</taxon>
        <taxon>Oligoflexia</taxon>
        <taxon>Silvanigrellales</taxon>
        <taxon>Silvanigrellaceae</taxon>
        <taxon>Silvanigrella</taxon>
    </lineage>
</organism>
<evidence type="ECO:0000256" key="5">
    <source>
        <dbReference type="ARBA" id="ARBA00022777"/>
    </source>
</evidence>
<reference evidence="9 10" key="1">
    <citation type="submission" date="2016-10" db="EMBL/GenBank/DDBJ databases">
        <title>Silvanigrella aquatica sp. nov., isolated from a freshwater lake located in the Black Forest, Germany, description of Silvanigrellaceae fam. nov., Silvanigrellales ord. nov., reclassification of the order Bdellovibrionales in the class Oligoflexia, reclassification of the families Bacteriovoracaceae and Halobacteriovoraceae in the new order Bacteriovoracales ord. nov., and reclassification of the family Pseudobacteriovoracaceae in the order Oligoflexiales.</title>
        <authorList>
            <person name="Hahn M.W."/>
            <person name="Schmidt J."/>
            <person name="Koll U."/>
            <person name="Rohde M."/>
            <person name="Verbag S."/>
            <person name="Pitt A."/>
            <person name="Nakai R."/>
            <person name="Naganuma T."/>
            <person name="Lang E."/>
        </authorList>
    </citation>
    <scope>NUCLEOTIDE SEQUENCE [LARGE SCALE GENOMIC DNA]</scope>
    <source>
        <strain evidence="9 10">MWH-Nonnen-W8red</strain>
    </source>
</reference>
<dbReference type="GO" id="GO:0005829">
    <property type="term" value="C:cytosol"/>
    <property type="evidence" value="ECO:0007669"/>
    <property type="project" value="TreeGrafter"/>
</dbReference>
<dbReference type="EMBL" id="CP017834">
    <property type="protein sequence ID" value="APJ04661.1"/>
    <property type="molecule type" value="Genomic_DNA"/>
</dbReference>
<dbReference type="GO" id="GO:0009090">
    <property type="term" value="P:homoserine biosynthetic process"/>
    <property type="evidence" value="ECO:0007669"/>
    <property type="project" value="TreeGrafter"/>
</dbReference>
<accession>A0A1L4D393</accession>
<sequence length="261" mass="28648">MEITNNCIVLKFGGASVSSPEAFSSIADIILHRKKMYKKVIVVVSAMGDTTDELISLAHKVNPNPPRRELDMLLSVGERISIALLAMALAAKGTEALSFTGSQSGIITTNDHANAKIVNVKPHRLLPHLENEKIVIVAGFQGMSLEGEITTLGRGGSDTTAVALAIALKAEKVEFFKDVFGIYEQDPKKNVQARLFETLSYQEAYDIMNKGAQVLHNRCVRLAEKNSLPLRVLSFERYLDEKLGTTIQDTMNSGHNTTYED</sequence>
<dbReference type="GO" id="GO:0009089">
    <property type="term" value="P:lysine biosynthetic process via diaminopimelate"/>
    <property type="evidence" value="ECO:0007669"/>
    <property type="project" value="TreeGrafter"/>
</dbReference>
<dbReference type="InterPro" id="IPR036393">
    <property type="entry name" value="AceGlu_kinase-like_sf"/>
</dbReference>
<dbReference type="AlphaFoldDB" id="A0A1L4D393"/>
<dbReference type="Pfam" id="PF00696">
    <property type="entry name" value="AA_kinase"/>
    <property type="match status" value="1"/>
</dbReference>
<keyword evidence="3" id="KW-0808">Transferase</keyword>
<dbReference type="STRING" id="1915309.AXG55_12405"/>
<keyword evidence="5 9" id="KW-0418">Kinase</keyword>
<dbReference type="RefSeq" id="WP_148698415.1">
    <property type="nucleotide sequence ID" value="NZ_CP017834.1"/>
</dbReference>
<name>A0A1L4D393_9BACT</name>
<keyword evidence="4" id="KW-0547">Nucleotide-binding</keyword>
<comment type="catalytic activity">
    <reaction evidence="7">
        <text>L-aspartate + ATP = 4-phospho-L-aspartate + ADP</text>
        <dbReference type="Rhea" id="RHEA:23776"/>
        <dbReference type="ChEBI" id="CHEBI:29991"/>
        <dbReference type="ChEBI" id="CHEBI:30616"/>
        <dbReference type="ChEBI" id="CHEBI:57535"/>
        <dbReference type="ChEBI" id="CHEBI:456216"/>
        <dbReference type="EC" id="2.7.2.4"/>
    </reaction>
</comment>
<dbReference type="SUPFAM" id="SSF53633">
    <property type="entry name" value="Carbamate kinase-like"/>
    <property type="match status" value="1"/>
</dbReference>
<evidence type="ECO:0000256" key="1">
    <source>
        <dbReference type="ARBA" id="ARBA00010122"/>
    </source>
</evidence>
<evidence type="ECO:0000313" key="10">
    <source>
        <dbReference type="Proteomes" id="UP000184731"/>
    </source>
</evidence>
<dbReference type="PANTHER" id="PTHR21499:SF3">
    <property type="entry name" value="ASPARTOKINASE"/>
    <property type="match status" value="1"/>
</dbReference>
<comment type="similarity">
    <text evidence="1">Belongs to the aspartokinase family.</text>
</comment>
<proteinExistence type="inferred from homology"/>
<evidence type="ECO:0000256" key="4">
    <source>
        <dbReference type="ARBA" id="ARBA00022741"/>
    </source>
</evidence>
<protein>
    <recommendedName>
        <fullName evidence="2">aspartate kinase</fullName>
        <ecNumber evidence="2">2.7.2.4</ecNumber>
    </recommendedName>
</protein>
<dbReference type="GO" id="GO:0004072">
    <property type="term" value="F:aspartate kinase activity"/>
    <property type="evidence" value="ECO:0007669"/>
    <property type="project" value="UniProtKB-EC"/>
</dbReference>
<dbReference type="InterPro" id="IPR001048">
    <property type="entry name" value="Asp/Glu/Uridylate_kinase"/>
</dbReference>
<dbReference type="OrthoDB" id="5288507at2"/>
<dbReference type="CDD" id="cd04246">
    <property type="entry name" value="AAK_AK-DapG-like"/>
    <property type="match status" value="1"/>
</dbReference>